<dbReference type="Gene3D" id="3.30.530.20">
    <property type="match status" value="1"/>
</dbReference>
<dbReference type="SUPFAM" id="SSF55961">
    <property type="entry name" value="Bet v1-like"/>
    <property type="match status" value="1"/>
</dbReference>
<dbReference type="InterPro" id="IPR023393">
    <property type="entry name" value="START-like_dom_sf"/>
</dbReference>
<evidence type="ECO:0000313" key="2">
    <source>
        <dbReference type="Proteomes" id="UP000182491"/>
    </source>
</evidence>
<dbReference type="OrthoDB" id="9801773at2"/>
<dbReference type="RefSeq" id="WP_068839572.1">
    <property type="nucleotide sequence ID" value="NZ_BMXC01000001.1"/>
</dbReference>
<evidence type="ECO:0000313" key="1">
    <source>
        <dbReference type="EMBL" id="SFU41766.1"/>
    </source>
</evidence>
<protein>
    <recommendedName>
        <fullName evidence="3">Ligand-binding SRPBCC domain-containing protein</fullName>
    </recommendedName>
</protein>
<organism evidence="1 2">
    <name type="scientific">Pontibacter akesuensis</name>
    <dbReference type="NCBI Taxonomy" id="388950"/>
    <lineage>
        <taxon>Bacteria</taxon>
        <taxon>Pseudomonadati</taxon>
        <taxon>Bacteroidota</taxon>
        <taxon>Cytophagia</taxon>
        <taxon>Cytophagales</taxon>
        <taxon>Hymenobacteraceae</taxon>
        <taxon>Pontibacter</taxon>
    </lineage>
</organism>
<dbReference type="STRING" id="388950.GCA_001611675_03740"/>
<proteinExistence type="predicted"/>
<keyword evidence="2" id="KW-1185">Reference proteome</keyword>
<dbReference type="EMBL" id="FPCA01000001">
    <property type="protein sequence ID" value="SFU41766.1"/>
    <property type="molecule type" value="Genomic_DNA"/>
</dbReference>
<dbReference type="AlphaFoldDB" id="A0A1I7G0D8"/>
<reference evidence="2" key="1">
    <citation type="submission" date="2016-10" db="EMBL/GenBank/DDBJ databases">
        <authorList>
            <person name="Varghese N."/>
        </authorList>
    </citation>
    <scope>NUCLEOTIDE SEQUENCE [LARGE SCALE GENOMIC DNA]</scope>
    <source>
        <strain evidence="2">DSM 18820</strain>
    </source>
</reference>
<dbReference type="CDD" id="cd07820">
    <property type="entry name" value="SRPBCC_3"/>
    <property type="match status" value="1"/>
</dbReference>
<sequence length="159" mass="18423">MPVIYLETLIAAPAARCFDLSRSIDLHQLSTAATQETAVAGITEGLINLNQEVTWRAKHFGIWQHLTSKITAFERPTYFVDEMVQGSFRRFHHTHSFKYNNELTTMQDIFDYTSPLGILGKLADKLFLKKYMTQLLQQRNLVIKAYAESERWQEVLPQE</sequence>
<accession>A0A1I7G0D8</accession>
<evidence type="ECO:0008006" key="3">
    <source>
        <dbReference type="Google" id="ProtNLM"/>
    </source>
</evidence>
<name>A0A1I7G0D8_9BACT</name>
<dbReference type="Proteomes" id="UP000182491">
    <property type="component" value="Unassembled WGS sequence"/>
</dbReference>
<gene>
    <name evidence="1" type="ORF">SAMN04487941_0605</name>
</gene>